<protein>
    <submittedName>
        <fullName evidence="2">Polyketide cyclase</fullName>
    </submittedName>
</protein>
<dbReference type="OrthoDB" id="1948945at2"/>
<proteinExistence type="predicted"/>
<evidence type="ECO:0000313" key="3">
    <source>
        <dbReference type="Proteomes" id="UP000053690"/>
    </source>
</evidence>
<reference evidence="3" key="1">
    <citation type="submission" date="2015-12" db="EMBL/GenBank/DDBJ databases">
        <authorList>
            <person name="Zhang G."/>
            <person name="Stingl U."/>
        </authorList>
    </citation>
    <scope>NUCLEOTIDE SEQUENCE [LARGE SCALE GENOMIC DNA]</scope>
    <source>
        <strain evidence="3">ZGT108</strain>
    </source>
</reference>
<evidence type="ECO:0000259" key="1">
    <source>
        <dbReference type="Pfam" id="PF12680"/>
    </source>
</evidence>
<dbReference type="EMBL" id="LQBP01000015">
    <property type="protein sequence ID" value="KUJ76635.1"/>
    <property type="molecule type" value="Genomic_DNA"/>
</dbReference>
<dbReference type="GO" id="GO:0030638">
    <property type="term" value="P:polyketide metabolic process"/>
    <property type="evidence" value="ECO:0007669"/>
    <property type="project" value="InterPro"/>
</dbReference>
<dbReference type="InterPro" id="IPR032710">
    <property type="entry name" value="NTF2-like_dom_sf"/>
</dbReference>
<accession>A0A0X3TLI9</accession>
<dbReference type="PANTHER" id="PTHR38436:SF1">
    <property type="entry name" value="ESTER CYCLASE"/>
    <property type="match status" value="1"/>
</dbReference>
<dbReference type="STRING" id="1685378.AVO44_19485"/>
<dbReference type="AlphaFoldDB" id="A0A0X3TLI9"/>
<dbReference type="InterPro" id="IPR037401">
    <property type="entry name" value="SnoaL-like"/>
</dbReference>
<evidence type="ECO:0000313" key="2">
    <source>
        <dbReference type="EMBL" id="KUJ76635.1"/>
    </source>
</evidence>
<feature type="domain" description="SnoaL-like" evidence="1">
    <location>
        <begin position="17"/>
        <end position="135"/>
    </location>
</feature>
<dbReference type="SUPFAM" id="SSF54427">
    <property type="entry name" value="NTF2-like"/>
    <property type="match status" value="2"/>
</dbReference>
<name>A0A0X3TLI9_9RHOB</name>
<dbReference type="Pfam" id="PF12680">
    <property type="entry name" value="SnoaL_2"/>
    <property type="match status" value="1"/>
</dbReference>
<dbReference type="Proteomes" id="UP000053690">
    <property type="component" value="Unassembled WGS sequence"/>
</dbReference>
<organism evidence="2 3">
    <name type="scientific">Ruegeria profundi</name>
    <dbReference type="NCBI Taxonomy" id="1685378"/>
    <lineage>
        <taxon>Bacteria</taxon>
        <taxon>Pseudomonadati</taxon>
        <taxon>Pseudomonadota</taxon>
        <taxon>Alphaproteobacteria</taxon>
        <taxon>Rhodobacterales</taxon>
        <taxon>Roseobacteraceae</taxon>
        <taxon>Ruegeria</taxon>
    </lineage>
</organism>
<dbReference type="Pfam" id="PF07366">
    <property type="entry name" value="SnoaL"/>
    <property type="match status" value="1"/>
</dbReference>
<gene>
    <name evidence="2" type="ORF">AVO44_19485</name>
</gene>
<sequence>MESTVGFQAEKKLILSFYDALDSASGADLTAVMTRFCAPNLLWRGFHPFNEITGPQEVARRFWQPLKHSLTRLQRRQDIFFAGANSLSDDGIWVVSMGHLMGLFDAAWLGIRPTGKMAFLRYCAFHKVADGQITETAMYFDIPHLMVQAGQNPFPPQTAAHLVQPGPITHDGLLFEDQPADEAQRTLNAINAMISDLGQWDSGLSLTDELARTWHDDMIWWGPEGVGATYTIERYARQHSGPFRAAFTDRTKTRHICRLAEGHYGGFFGWPNFTAVPSGGFMGMPATGKPGEFRVIDIYRRSGDKLAENWIFIDLLHFWNQQGVDILTRTTGIETP</sequence>
<dbReference type="InterPro" id="IPR009959">
    <property type="entry name" value="Cyclase_SnoaL-like"/>
</dbReference>
<dbReference type="RefSeq" id="WP_068340840.1">
    <property type="nucleotide sequence ID" value="NZ_LQBP01000015.1"/>
</dbReference>
<dbReference type="PANTHER" id="PTHR38436">
    <property type="entry name" value="POLYKETIDE CYCLASE SNOAL-LIKE DOMAIN"/>
    <property type="match status" value="1"/>
</dbReference>
<comment type="caution">
    <text evidence="2">The sequence shown here is derived from an EMBL/GenBank/DDBJ whole genome shotgun (WGS) entry which is preliminary data.</text>
</comment>
<dbReference type="Gene3D" id="3.10.450.50">
    <property type="match status" value="2"/>
</dbReference>
<keyword evidence="3" id="KW-1185">Reference proteome</keyword>